<dbReference type="CDD" id="cd22359">
    <property type="entry name" value="SfsA-like_bacterial"/>
    <property type="match status" value="1"/>
</dbReference>
<evidence type="ECO:0000259" key="3">
    <source>
        <dbReference type="Pfam" id="PF17746"/>
    </source>
</evidence>
<dbReference type="AlphaFoldDB" id="A0A4R3MJE7"/>
<dbReference type="InterPro" id="IPR040452">
    <property type="entry name" value="SfsA_C"/>
</dbReference>
<dbReference type="RefSeq" id="WP_132805448.1">
    <property type="nucleotide sequence ID" value="NZ_SMAK01000002.1"/>
</dbReference>
<keyword evidence="5" id="KW-1185">Reference proteome</keyword>
<proteinExistence type="inferred from homology"/>
<sequence>MRFAAPLTEGRLVRRYKRFLADVALADGRTVTAHCANPGSMLGLADPGLRVWLSAAYDPKRKLAWSLELVEVDLGAGPAIVGINTGHPNRLVAEAVGSGLVPELAGYEDLRREVKYGRNSRIDLLLTRCAHPDCYVEVKNVHLMRTAGLAEFPDSVTARGAKHLDELAAMVGRGARAVMFFLVQRGDADRLAIARDIDPGYAAALARARSAGVEVLAYRCKVTPEAIELDAPLTCED</sequence>
<dbReference type="Pfam" id="PF17746">
    <property type="entry name" value="SfsA_N"/>
    <property type="match status" value="1"/>
</dbReference>
<accession>A0A4R3MJE7</accession>
<dbReference type="HAMAP" id="MF_00095">
    <property type="entry name" value="SfsA"/>
    <property type="match status" value="1"/>
</dbReference>
<comment type="caution">
    <text evidence="4">The sequence shown here is derived from an EMBL/GenBank/DDBJ whole genome shotgun (WGS) entry which is preliminary data.</text>
</comment>
<dbReference type="InterPro" id="IPR005224">
    <property type="entry name" value="SfsA"/>
</dbReference>
<dbReference type="GO" id="GO:0003677">
    <property type="term" value="F:DNA binding"/>
    <property type="evidence" value="ECO:0007669"/>
    <property type="project" value="InterPro"/>
</dbReference>
<evidence type="ECO:0000313" key="4">
    <source>
        <dbReference type="EMBL" id="TCT12682.1"/>
    </source>
</evidence>
<dbReference type="Gene3D" id="3.40.1350.60">
    <property type="match status" value="1"/>
</dbReference>
<dbReference type="Proteomes" id="UP000295678">
    <property type="component" value="Unassembled WGS sequence"/>
</dbReference>
<dbReference type="NCBIfam" id="TIGR00230">
    <property type="entry name" value="sfsA"/>
    <property type="match status" value="1"/>
</dbReference>
<evidence type="ECO:0000313" key="5">
    <source>
        <dbReference type="Proteomes" id="UP000295678"/>
    </source>
</evidence>
<dbReference type="Gene3D" id="2.40.50.580">
    <property type="match status" value="1"/>
</dbReference>
<evidence type="ECO:0000256" key="1">
    <source>
        <dbReference type="HAMAP-Rule" id="MF_00095"/>
    </source>
</evidence>
<feature type="domain" description="Sugar fermentation stimulation protein C-terminal" evidence="2">
    <location>
        <begin position="87"/>
        <end position="225"/>
    </location>
</feature>
<dbReference type="Pfam" id="PF03749">
    <property type="entry name" value="SfsA"/>
    <property type="match status" value="1"/>
</dbReference>
<dbReference type="PANTHER" id="PTHR30545:SF2">
    <property type="entry name" value="SUGAR FERMENTATION STIMULATION PROTEIN A"/>
    <property type="match status" value="1"/>
</dbReference>
<dbReference type="InterPro" id="IPR041465">
    <property type="entry name" value="SfsA_N"/>
</dbReference>
<name>A0A4R3MJE7_9HYPH</name>
<organism evidence="4 5">
    <name type="scientific">Tepidamorphus gemmatus</name>
    <dbReference type="NCBI Taxonomy" id="747076"/>
    <lineage>
        <taxon>Bacteria</taxon>
        <taxon>Pseudomonadati</taxon>
        <taxon>Pseudomonadota</taxon>
        <taxon>Alphaproteobacteria</taxon>
        <taxon>Hyphomicrobiales</taxon>
        <taxon>Tepidamorphaceae</taxon>
        <taxon>Tepidamorphus</taxon>
    </lineage>
</organism>
<reference evidence="4 5" key="1">
    <citation type="submission" date="2019-03" db="EMBL/GenBank/DDBJ databases">
        <title>Genomic Encyclopedia of Type Strains, Phase IV (KMG-IV): sequencing the most valuable type-strain genomes for metagenomic binning, comparative biology and taxonomic classification.</title>
        <authorList>
            <person name="Goeker M."/>
        </authorList>
    </citation>
    <scope>NUCLEOTIDE SEQUENCE [LARGE SCALE GENOMIC DNA]</scope>
    <source>
        <strain evidence="4 5">DSM 19345</strain>
    </source>
</reference>
<dbReference type="PANTHER" id="PTHR30545">
    <property type="entry name" value="SUGAR FERMENTATION STIMULATION PROTEIN A"/>
    <property type="match status" value="1"/>
</dbReference>
<feature type="domain" description="SfsA N-terminal OB" evidence="3">
    <location>
        <begin position="13"/>
        <end position="73"/>
    </location>
</feature>
<comment type="similarity">
    <text evidence="1">Belongs to the SfsA family.</text>
</comment>
<dbReference type="EMBL" id="SMAK01000002">
    <property type="protein sequence ID" value="TCT12682.1"/>
    <property type="molecule type" value="Genomic_DNA"/>
</dbReference>
<evidence type="ECO:0000259" key="2">
    <source>
        <dbReference type="Pfam" id="PF03749"/>
    </source>
</evidence>
<gene>
    <name evidence="1" type="primary">sfsA</name>
    <name evidence="4" type="ORF">EDC22_102368</name>
</gene>
<protein>
    <recommendedName>
        <fullName evidence="1">Sugar fermentation stimulation protein homolog</fullName>
    </recommendedName>
</protein>
<dbReference type="OrthoDB" id="9802365at2"/>